<dbReference type="EMBL" id="JAQQWI010000010">
    <property type="protein sequence ID" value="KAK8018980.1"/>
    <property type="molecule type" value="Genomic_DNA"/>
</dbReference>
<reference evidence="6 7" key="1">
    <citation type="submission" date="2023-01" db="EMBL/GenBank/DDBJ databases">
        <title>Analysis of 21 Apiospora genomes using comparative genomics revels a genus with tremendous synthesis potential of carbohydrate active enzymes and secondary metabolites.</title>
        <authorList>
            <person name="Sorensen T."/>
        </authorList>
    </citation>
    <scope>NUCLEOTIDE SEQUENCE [LARGE SCALE GENOMIC DNA]</scope>
    <source>
        <strain evidence="6 7">CBS 20057</strain>
    </source>
</reference>
<feature type="region of interest" description="Disordered" evidence="4">
    <location>
        <begin position="57"/>
        <end position="79"/>
    </location>
</feature>
<dbReference type="InterPro" id="IPR018392">
    <property type="entry name" value="LysM"/>
</dbReference>
<evidence type="ECO:0000256" key="2">
    <source>
        <dbReference type="ARBA" id="ARBA00023026"/>
    </source>
</evidence>
<dbReference type="SMART" id="SM00257">
    <property type="entry name" value="LysM"/>
    <property type="match status" value="1"/>
</dbReference>
<dbReference type="InterPro" id="IPR052210">
    <property type="entry name" value="LysM1-like"/>
</dbReference>
<dbReference type="PANTHER" id="PTHR34997">
    <property type="entry name" value="AM15"/>
    <property type="match status" value="1"/>
</dbReference>
<proteinExistence type="inferred from homology"/>
<dbReference type="PANTHER" id="PTHR34997:SF18">
    <property type="entry name" value="LYSM DOMAIN-CONTAINING PROTEIN"/>
    <property type="match status" value="1"/>
</dbReference>
<evidence type="ECO:0000256" key="1">
    <source>
        <dbReference type="ARBA" id="ARBA00022669"/>
    </source>
</evidence>
<gene>
    <name evidence="6" type="ORF">PG991_008170</name>
</gene>
<keyword evidence="7" id="KW-1185">Reference proteome</keyword>
<feature type="compositionally biased region" description="Low complexity" evidence="4">
    <location>
        <begin position="60"/>
        <end position="79"/>
    </location>
</feature>
<evidence type="ECO:0000256" key="3">
    <source>
        <dbReference type="ARBA" id="ARBA00044955"/>
    </source>
</evidence>
<comment type="caution">
    <text evidence="6">The sequence shown here is derived from an EMBL/GenBank/DDBJ whole genome shotgun (WGS) entry which is preliminary data.</text>
</comment>
<dbReference type="SUPFAM" id="SSF54106">
    <property type="entry name" value="LysM domain"/>
    <property type="match status" value="1"/>
</dbReference>
<dbReference type="Gene3D" id="3.10.350.10">
    <property type="entry name" value="LysM domain"/>
    <property type="match status" value="1"/>
</dbReference>
<evidence type="ECO:0000256" key="4">
    <source>
        <dbReference type="SAM" id="MobiDB-lite"/>
    </source>
</evidence>
<name>A0ABR1RX14_9PEZI</name>
<dbReference type="PROSITE" id="PS51782">
    <property type="entry name" value="LYSM"/>
    <property type="match status" value="1"/>
</dbReference>
<keyword evidence="1" id="KW-0147">Chitin-binding</keyword>
<organism evidence="6 7">
    <name type="scientific">Apiospora marii</name>
    <dbReference type="NCBI Taxonomy" id="335849"/>
    <lineage>
        <taxon>Eukaryota</taxon>
        <taxon>Fungi</taxon>
        <taxon>Dikarya</taxon>
        <taxon>Ascomycota</taxon>
        <taxon>Pezizomycotina</taxon>
        <taxon>Sordariomycetes</taxon>
        <taxon>Xylariomycetidae</taxon>
        <taxon>Amphisphaeriales</taxon>
        <taxon>Apiosporaceae</taxon>
        <taxon>Apiospora</taxon>
    </lineage>
</organism>
<dbReference type="CDD" id="cd00118">
    <property type="entry name" value="LysM"/>
    <property type="match status" value="1"/>
</dbReference>
<protein>
    <submittedName>
        <fullName evidence="6">LysM domain protein</fullName>
    </submittedName>
</protein>
<dbReference type="Proteomes" id="UP001396898">
    <property type="component" value="Unassembled WGS sequence"/>
</dbReference>
<evidence type="ECO:0000313" key="7">
    <source>
        <dbReference type="Proteomes" id="UP001396898"/>
    </source>
</evidence>
<sequence>MCGAWYVHGELQCAQICLSNYLSIREFTAANPSLGTTTCDGDLVGGAAYCVAPLSGGGSSNSPTTTAPSTPTEQPSTSTLAPVMPNPAGFPRVIVSCQKWHKVASGDGCWSISQEYGIELSSFYKWNPAVGSDCQSLWLDYYVCVGL</sequence>
<feature type="domain" description="LysM" evidence="5">
    <location>
        <begin position="99"/>
        <end position="145"/>
    </location>
</feature>
<evidence type="ECO:0000313" key="6">
    <source>
        <dbReference type="EMBL" id="KAK8018980.1"/>
    </source>
</evidence>
<keyword evidence="2" id="KW-0843">Virulence</keyword>
<dbReference type="InterPro" id="IPR036779">
    <property type="entry name" value="LysM_dom_sf"/>
</dbReference>
<comment type="similarity">
    <text evidence="3">Belongs to the secreted LysM effector family.</text>
</comment>
<accession>A0ABR1RX14</accession>
<dbReference type="Pfam" id="PF01476">
    <property type="entry name" value="LysM"/>
    <property type="match status" value="1"/>
</dbReference>
<evidence type="ECO:0000259" key="5">
    <source>
        <dbReference type="PROSITE" id="PS51782"/>
    </source>
</evidence>